<dbReference type="Proteomes" id="UP000325255">
    <property type="component" value="Unassembled WGS sequence"/>
</dbReference>
<evidence type="ECO:0000313" key="1">
    <source>
        <dbReference type="EMBL" id="KAA5611573.1"/>
    </source>
</evidence>
<dbReference type="InterPro" id="IPR056958">
    <property type="entry name" value="Phage_tail_tube_init_put"/>
</dbReference>
<protein>
    <recommendedName>
        <fullName evidence="3">Phage tail protein</fullName>
    </recommendedName>
</protein>
<sequence>MMALRPEELTWIEPTRLTVQNTLGGAWADHWDRAVQTIRISGHTGWRPTGGLGGGGGGEAAFISLRDTSFQVWNDTRTAIARGGGDPNVVRLEFVDALDMRAALVAPRVFTLKRSKTSPLLQRYNIELLVLQDLALPTGVADPINAAINAATAFVGGAMALDGVAGAIDAGLNNLGGLFP</sequence>
<reference evidence="1 2" key="1">
    <citation type="submission" date="2019-09" db="EMBL/GenBank/DDBJ databases">
        <title>Genome sequence of Rhodovastum atsumiense, a diverse member of the Acetobacteraceae family of non-sulfur purple photosynthetic bacteria.</title>
        <authorList>
            <person name="Meyer T."/>
            <person name="Kyndt J."/>
        </authorList>
    </citation>
    <scope>NUCLEOTIDE SEQUENCE [LARGE SCALE GENOMIC DNA]</scope>
    <source>
        <strain evidence="1 2">DSM 21279</strain>
    </source>
</reference>
<evidence type="ECO:0000313" key="2">
    <source>
        <dbReference type="Proteomes" id="UP000325255"/>
    </source>
</evidence>
<dbReference type="OrthoDB" id="7375681at2"/>
<organism evidence="1 2">
    <name type="scientific">Rhodovastum atsumiense</name>
    <dbReference type="NCBI Taxonomy" id="504468"/>
    <lineage>
        <taxon>Bacteria</taxon>
        <taxon>Pseudomonadati</taxon>
        <taxon>Pseudomonadota</taxon>
        <taxon>Alphaproteobacteria</taxon>
        <taxon>Acetobacterales</taxon>
        <taxon>Acetobacteraceae</taxon>
        <taxon>Rhodovastum</taxon>
    </lineage>
</organism>
<comment type="caution">
    <text evidence="1">The sequence shown here is derived from an EMBL/GenBank/DDBJ whole genome shotgun (WGS) entry which is preliminary data.</text>
</comment>
<dbReference type="AlphaFoldDB" id="A0A5M6ITC9"/>
<proteinExistence type="predicted"/>
<name>A0A5M6ITC9_9PROT</name>
<dbReference type="Pfam" id="PF23980">
    <property type="entry name" value="Phage_tail_tube_init"/>
    <property type="match status" value="1"/>
</dbReference>
<dbReference type="EMBL" id="VWPK01000019">
    <property type="protein sequence ID" value="KAA5611573.1"/>
    <property type="molecule type" value="Genomic_DNA"/>
</dbReference>
<dbReference type="RefSeq" id="WP_150041347.1">
    <property type="nucleotide sequence ID" value="NZ_OW485606.1"/>
</dbReference>
<keyword evidence="2" id="KW-1185">Reference proteome</keyword>
<evidence type="ECO:0008006" key="3">
    <source>
        <dbReference type="Google" id="ProtNLM"/>
    </source>
</evidence>
<gene>
    <name evidence="1" type="ORF">F1189_13495</name>
</gene>
<accession>A0A5M6ITC9</accession>